<evidence type="ECO:0000313" key="6">
    <source>
        <dbReference type="Proteomes" id="UP000249688"/>
    </source>
</evidence>
<evidence type="ECO:0000256" key="1">
    <source>
        <dbReference type="ARBA" id="ARBA00023015"/>
    </source>
</evidence>
<dbReference type="PANTHER" id="PTHR35790">
    <property type="entry name" value="HTH-TYPE TRANSCRIPTIONAL REGULATOR PCHR"/>
    <property type="match status" value="1"/>
</dbReference>
<dbReference type="AlphaFoldDB" id="A0A2W7INP2"/>
<dbReference type="OrthoDB" id="8906692at2"/>
<organism evidence="5 6">
    <name type="scientific">Humitalea rosea</name>
    <dbReference type="NCBI Taxonomy" id="990373"/>
    <lineage>
        <taxon>Bacteria</taxon>
        <taxon>Pseudomonadati</taxon>
        <taxon>Pseudomonadota</taxon>
        <taxon>Alphaproteobacteria</taxon>
        <taxon>Acetobacterales</taxon>
        <taxon>Roseomonadaceae</taxon>
        <taxon>Humitalea</taxon>
    </lineage>
</organism>
<proteinExistence type="predicted"/>
<dbReference type="GO" id="GO:0003700">
    <property type="term" value="F:DNA-binding transcription factor activity"/>
    <property type="evidence" value="ECO:0007669"/>
    <property type="project" value="InterPro"/>
</dbReference>
<dbReference type="Gene3D" id="1.10.10.10">
    <property type="entry name" value="Winged helix-like DNA-binding domain superfamily/Winged helix DNA-binding domain"/>
    <property type="match status" value="1"/>
</dbReference>
<sequence>MSAATIKDLLSYRVHRLANALSRGAATRYRREFDVSLMEWRTLALLGGFSPMPLKGLSRQSGLDKAQASRTVSALVTRGLVLREVGREDAREVTLRLSPAGEVLYDGLMRAARARDELFLGALAPEERRVLEGAIARLTELARSQS</sequence>
<protein>
    <submittedName>
        <fullName evidence="5">MarR family transcriptional regulator</fullName>
    </submittedName>
</protein>
<dbReference type="PANTHER" id="PTHR35790:SF4">
    <property type="entry name" value="HTH-TYPE TRANSCRIPTIONAL REGULATOR PCHR"/>
    <property type="match status" value="1"/>
</dbReference>
<evidence type="ECO:0000313" key="5">
    <source>
        <dbReference type="EMBL" id="PZW48674.1"/>
    </source>
</evidence>
<keyword evidence="1" id="KW-0805">Transcription regulation</keyword>
<dbReference type="RefSeq" id="WP_111397003.1">
    <property type="nucleotide sequence ID" value="NZ_QKYU01000004.1"/>
</dbReference>
<comment type="caution">
    <text evidence="5">The sequence shown here is derived from an EMBL/GenBank/DDBJ whole genome shotgun (WGS) entry which is preliminary data.</text>
</comment>
<name>A0A2W7INP2_9PROT</name>
<reference evidence="5 6" key="1">
    <citation type="submission" date="2018-06" db="EMBL/GenBank/DDBJ databases">
        <title>Genomic Encyclopedia of Archaeal and Bacterial Type Strains, Phase II (KMG-II): from individual species to whole genera.</title>
        <authorList>
            <person name="Goeker M."/>
        </authorList>
    </citation>
    <scope>NUCLEOTIDE SEQUENCE [LARGE SCALE GENOMIC DNA]</scope>
    <source>
        <strain evidence="5 6">DSM 24525</strain>
    </source>
</reference>
<dbReference type="InterPro" id="IPR036388">
    <property type="entry name" value="WH-like_DNA-bd_sf"/>
</dbReference>
<dbReference type="InterPro" id="IPR052067">
    <property type="entry name" value="Metal_resp_HTH_trans_reg"/>
</dbReference>
<dbReference type="SMART" id="SM00347">
    <property type="entry name" value="HTH_MARR"/>
    <property type="match status" value="1"/>
</dbReference>
<dbReference type="PROSITE" id="PS50995">
    <property type="entry name" value="HTH_MARR_2"/>
    <property type="match status" value="1"/>
</dbReference>
<evidence type="ECO:0000256" key="2">
    <source>
        <dbReference type="ARBA" id="ARBA00023125"/>
    </source>
</evidence>
<evidence type="ECO:0000256" key="3">
    <source>
        <dbReference type="ARBA" id="ARBA00023163"/>
    </source>
</evidence>
<feature type="domain" description="HTH marR-type" evidence="4">
    <location>
        <begin position="7"/>
        <end position="140"/>
    </location>
</feature>
<keyword evidence="3" id="KW-0804">Transcription</keyword>
<dbReference type="EMBL" id="QKYU01000004">
    <property type="protein sequence ID" value="PZW48674.1"/>
    <property type="molecule type" value="Genomic_DNA"/>
</dbReference>
<dbReference type="InterPro" id="IPR036390">
    <property type="entry name" value="WH_DNA-bd_sf"/>
</dbReference>
<dbReference type="Proteomes" id="UP000249688">
    <property type="component" value="Unassembled WGS sequence"/>
</dbReference>
<evidence type="ECO:0000259" key="4">
    <source>
        <dbReference type="PROSITE" id="PS50995"/>
    </source>
</evidence>
<gene>
    <name evidence="5" type="ORF">C8P66_10490</name>
</gene>
<dbReference type="GO" id="GO:0003677">
    <property type="term" value="F:DNA binding"/>
    <property type="evidence" value="ECO:0007669"/>
    <property type="project" value="UniProtKB-KW"/>
</dbReference>
<dbReference type="SUPFAM" id="SSF46785">
    <property type="entry name" value="Winged helix' DNA-binding domain"/>
    <property type="match status" value="1"/>
</dbReference>
<accession>A0A2W7INP2</accession>
<dbReference type="Pfam" id="PF12802">
    <property type="entry name" value="MarR_2"/>
    <property type="match status" value="1"/>
</dbReference>
<dbReference type="InterPro" id="IPR000835">
    <property type="entry name" value="HTH_MarR-typ"/>
</dbReference>
<keyword evidence="6" id="KW-1185">Reference proteome</keyword>
<keyword evidence="2" id="KW-0238">DNA-binding</keyword>